<evidence type="ECO:0000259" key="2">
    <source>
        <dbReference type="Pfam" id="PF00903"/>
    </source>
</evidence>
<dbReference type="SUPFAM" id="SSF54593">
    <property type="entry name" value="Glyoxalase/Bleomycin resistance protein/Dihydroxybiphenyl dioxygenase"/>
    <property type="match status" value="1"/>
</dbReference>
<evidence type="ECO:0000313" key="4">
    <source>
        <dbReference type="Proteomes" id="UP001501470"/>
    </source>
</evidence>
<dbReference type="Proteomes" id="UP001501470">
    <property type="component" value="Unassembled WGS sequence"/>
</dbReference>
<proteinExistence type="predicted"/>
<sequence>MTYTTPTVGVQVRSDTREILMSSAPPAGYTTVAPWIVTPDTGQLLDFITAVFDGVELGRVQLEDGTIGHAEIRVGDTVLLAFDRLPDWPAMPSLLRVFVADADRTIERGVAAGARVVTAPATQAFGQRGGRVRDPFGNIWWISAVVEDVAAEEGMRRLAEPAYAEAMRDAQETLDRELSGRTDSVVSRLPMG</sequence>
<dbReference type="PANTHER" id="PTHR34109">
    <property type="entry name" value="BNAUNNG04460D PROTEIN-RELATED"/>
    <property type="match status" value="1"/>
</dbReference>
<evidence type="ECO:0000256" key="1">
    <source>
        <dbReference type="SAM" id="MobiDB-lite"/>
    </source>
</evidence>
<comment type="caution">
    <text evidence="3">The sequence shown here is derived from an EMBL/GenBank/DDBJ whole genome shotgun (WGS) entry which is preliminary data.</text>
</comment>
<name>A0ABP4M380_9ACTN</name>
<feature type="region of interest" description="Disordered" evidence="1">
    <location>
        <begin position="173"/>
        <end position="192"/>
    </location>
</feature>
<dbReference type="Gene3D" id="3.30.720.120">
    <property type="match status" value="1"/>
</dbReference>
<dbReference type="Pfam" id="PF00903">
    <property type="entry name" value="Glyoxalase"/>
    <property type="match status" value="1"/>
</dbReference>
<accession>A0ABP4M380</accession>
<gene>
    <name evidence="3" type="ORF">GCM10009827_063340</name>
</gene>
<dbReference type="CDD" id="cd07246">
    <property type="entry name" value="VOC_like"/>
    <property type="match status" value="1"/>
</dbReference>
<dbReference type="EMBL" id="BAAAQD010000013">
    <property type="protein sequence ID" value="GAA1536218.1"/>
    <property type="molecule type" value="Genomic_DNA"/>
</dbReference>
<dbReference type="PANTHER" id="PTHR34109:SF1">
    <property type="entry name" value="VOC DOMAIN-CONTAINING PROTEIN"/>
    <property type="match status" value="1"/>
</dbReference>
<dbReference type="InterPro" id="IPR029068">
    <property type="entry name" value="Glyas_Bleomycin-R_OHBP_Dase"/>
</dbReference>
<evidence type="ECO:0000313" key="3">
    <source>
        <dbReference type="EMBL" id="GAA1536218.1"/>
    </source>
</evidence>
<organism evidence="3 4">
    <name type="scientific">Dactylosporangium maewongense</name>
    <dbReference type="NCBI Taxonomy" id="634393"/>
    <lineage>
        <taxon>Bacteria</taxon>
        <taxon>Bacillati</taxon>
        <taxon>Actinomycetota</taxon>
        <taxon>Actinomycetes</taxon>
        <taxon>Micromonosporales</taxon>
        <taxon>Micromonosporaceae</taxon>
        <taxon>Dactylosporangium</taxon>
    </lineage>
</organism>
<reference evidence="4" key="1">
    <citation type="journal article" date="2019" name="Int. J. Syst. Evol. Microbiol.">
        <title>The Global Catalogue of Microorganisms (GCM) 10K type strain sequencing project: providing services to taxonomists for standard genome sequencing and annotation.</title>
        <authorList>
            <consortium name="The Broad Institute Genomics Platform"/>
            <consortium name="The Broad Institute Genome Sequencing Center for Infectious Disease"/>
            <person name="Wu L."/>
            <person name="Ma J."/>
        </authorList>
    </citation>
    <scope>NUCLEOTIDE SEQUENCE [LARGE SCALE GENOMIC DNA]</scope>
    <source>
        <strain evidence="4">JCM 15933</strain>
    </source>
</reference>
<keyword evidence="4" id="KW-1185">Reference proteome</keyword>
<feature type="domain" description="Glyoxalase/fosfomycin resistance/dioxygenase" evidence="2">
    <location>
        <begin position="36"/>
        <end position="142"/>
    </location>
</feature>
<protein>
    <submittedName>
        <fullName evidence="3">VOC family protein</fullName>
    </submittedName>
</protein>
<dbReference type="InterPro" id="IPR004360">
    <property type="entry name" value="Glyas_Fos-R_dOase_dom"/>
</dbReference>
<dbReference type="Gene3D" id="3.30.720.110">
    <property type="match status" value="1"/>
</dbReference>